<accession>A0ABQ4EF30</accession>
<dbReference type="EMBL" id="BONW01000061">
    <property type="protein sequence ID" value="GIG93336.1"/>
    <property type="molecule type" value="Genomic_DNA"/>
</dbReference>
<gene>
    <name evidence="1" type="ORF">Pen02_82720</name>
</gene>
<reference evidence="1 2" key="1">
    <citation type="submission" date="2021-01" db="EMBL/GenBank/DDBJ databases">
        <title>Whole genome shotgun sequence of Plantactinospora endophytica NBRC 110450.</title>
        <authorList>
            <person name="Komaki H."/>
            <person name="Tamura T."/>
        </authorList>
    </citation>
    <scope>NUCLEOTIDE SEQUENCE [LARGE SCALE GENOMIC DNA]</scope>
    <source>
        <strain evidence="1 2">NBRC 110450</strain>
    </source>
</reference>
<proteinExistence type="predicted"/>
<sequence length="327" mass="35437">MTVPDSSDLRLLASAGTACLAQADAPQQTLVRVHSAAAPSTAPASADERALLTMVRSQTRHKIWGECALGLLNMGVHVADHVRALGMLLAHVREQGAPVYAHATLARGAVESVAWLWWLLADGERFEARFGRGIAFLIEDAGLAAKAADQVPGTAYLPPPGAQEQARQQALLARLDDARIERIMDRPGTRVKMIRVVRSGAGYSTSVKVSTLIPQAFPSMPALYDLISGVAHARQWGLMDHVSVSGGGRIASWRADPVAVSHSALICLQAAQRAGRLFADYRGHPQHLTVQQMQQRHDGFDRQMVRFGRSAGYFEHIRPVDGLLTNR</sequence>
<protein>
    <submittedName>
        <fullName evidence="1">Uncharacterized protein</fullName>
    </submittedName>
</protein>
<organism evidence="1 2">
    <name type="scientific">Plantactinospora endophytica</name>
    <dbReference type="NCBI Taxonomy" id="673535"/>
    <lineage>
        <taxon>Bacteria</taxon>
        <taxon>Bacillati</taxon>
        <taxon>Actinomycetota</taxon>
        <taxon>Actinomycetes</taxon>
        <taxon>Micromonosporales</taxon>
        <taxon>Micromonosporaceae</taxon>
        <taxon>Plantactinospora</taxon>
    </lineage>
</organism>
<keyword evidence="2" id="KW-1185">Reference proteome</keyword>
<name>A0ABQ4EF30_9ACTN</name>
<evidence type="ECO:0000313" key="2">
    <source>
        <dbReference type="Proteomes" id="UP000646749"/>
    </source>
</evidence>
<evidence type="ECO:0000313" key="1">
    <source>
        <dbReference type="EMBL" id="GIG93336.1"/>
    </source>
</evidence>
<dbReference type="Proteomes" id="UP000646749">
    <property type="component" value="Unassembled WGS sequence"/>
</dbReference>
<comment type="caution">
    <text evidence="1">The sequence shown here is derived from an EMBL/GenBank/DDBJ whole genome shotgun (WGS) entry which is preliminary data.</text>
</comment>